<proteinExistence type="predicted"/>
<dbReference type="STRING" id="13333.W1NWQ0"/>
<dbReference type="Gramene" id="ERN02067">
    <property type="protein sequence ID" value="ERN02067"/>
    <property type="gene ID" value="AMTR_s00045p00141720"/>
</dbReference>
<dbReference type="GO" id="GO:0032511">
    <property type="term" value="P:late endosome to vacuole transport via multivesicular body sorting pathway"/>
    <property type="evidence" value="ECO:0000318"/>
    <property type="project" value="GO_Central"/>
</dbReference>
<evidence type="ECO:0008006" key="4">
    <source>
        <dbReference type="Google" id="ProtNLM"/>
    </source>
</evidence>
<organism evidence="2 3">
    <name type="scientific">Amborella trichopoda</name>
    <dbReference type="NCBI Taxonomy" id="13333"/>
    <lineage>
        <taxon>Eukaryota</taxon>
        <taxon>Viridiplantae</taxon>
        <taxon>Streptophyta</taxon>
        <taxon>Embryophyta</taxon>
        <taxon>Tracheophyta</taxon>
        <taxon>Spermatophyta</taxon>
        <taxon>Magnoliopsida</taxon>
        <taxon>Amborellales</taxon>
        <taxon>Amborellaceae</taxon>
        <taxon>Amborella</taxon>
    </lineage>
</organism>
<dbReference type="GO" id="GO:0006900">
    <property type="term" value="P:vesicle budding from membrane"/>
    <property type="evidence" value="ECO:0000318"/>
    <property type="project" value="GO_Central"/>
</dbReference>
<dbReference type="GO" id="GO:0000815">
    <property type="term" value="C:ESCRT III complex"/>
    <property type="evidence" value="ECO:0000318"/>
    <property type="project" value="GO_Central"/>
</dbReference>
<sequence length="408" mass="45478">MTLSVADFIRQEVPDWDEGVVAMARFKAFSGQRSDWEARFLFWRELIIKVARHLDIIIISASEVGKWFVQRGVTPLCIDHVLLEMCNTGDIVRSRDLKDPSSSHLHHMFKQVMNLVSTSLSGPQSTIEDRLILASLVQERASQVVGILSESHWTSSCVITTAKFQSLCKGNDEAAAVMSYLSGCGRARYLSINKKDCIEGVKLSLVPAVVPATSSLDYDTLRLVWTLERLQHQLEVLNQRYENARKSALALVKSGSKQAAVGYLRHSKSISESRTKCVSFINRVDEVLGLIADAESTKKVNEAIQIGARAIKENGISMEEVQICLQELNEGASSQKQIDEALQLPPFSYLDMEDEEVEEEFKRLKEEIGEVKVHETVPKNASKAAQEETQELAQSLSKGLSKLTLEPA</sequence>
<dbReference type="Pfam" id="PF25880">
    <property type="entry name" value="WHD_CHMP7_1st"/>
    <property type="match status" value="1"/>
</dbReference>
<dbReference type="OrthoDB" id="10250120at2759"/>
<dbReference type="GO" id="GO:0009898">
    <property type="term" value="C:cytoplasmic side of plasma membrane"/>
    <property type="evidence" value="ECO:0000318"/>
    <property type="project" value="GO_Central"/>
</dbReference>
<dbReference type="OMA" id="LQLQFMR"/>
<accession>W1NWQ0</accession>
<name>W1NWQ0_AMBTC</name>
<protein>
    <recommendedName>
        <fullName evidence="4">Charged multivesicular body protein 7</fullName>
    </recommendedName>
</protein>
<evidence type="ECO:0000313" key="3">
    <source>
        <dbReference type="Proteomes" id="UP000017836"/>
    </source>
</evidence>
<dbReference type="Pfam" id="PF03357">
    <property type="entry name" value="Snf7"/>
    <property type="match status" value="1"/>
</dbReference>
<evidence type="ECO:0000313" key="2">
    <source>
        <dbReference type="EMBL" id="ERN02067.1"/>
    </source>
</evidence>
<dbReference type="Proteomes" id="UP000017836">
    <property type="component" value="Unassembled WGS sequence"/>
</dbReference>
<dbReference type="EMBL" id="KI394661">
    <property type="protein sequence ID" value="ERN02067.1"/>
    <property type="molecule type" value="Genomic_DNA"/>
</dbReference>
<dbReference type="InterPro" id="IPR005024">
    <property type="entry name" value="Snf7_fam"/>
</dbReference>
<dbReference type="HOGENOM" id="CLU_053950_0_0_1"/>
<dbReference type="PANTHER" id="PTHR22761">
    <property type="entry name" value="CHARGED MULTIVESICULAR BODY PROTEIN"/>
    <property type="match status" value="1"/>
</dbReference>
<dbReference type="eggNOG" id="KOG2911">
    <property type="taxonomic scope" value="Eukaryota"/>
</dbReference>
<gene>
    <name evidence="2" type="ORF">AMTR_s00045p00141720</name>
</gene>
<feature type="region of interest" description="Disordered" evidence="1">
    <location>
        <begin position="375"/>
        <end position="408"/>
    </location>
</feature>
<dbReference type="AlphaFoldDB" id="W1NWQ0"/>
<dbReference type="PANTHER" id="PTHR22761:SF7">
    <property type="entry name" value="SNF7 FAMILY PROTEIN"/>
    <property type="match status" value="1"/>
</dbReference>
<reference evidence="3" key="1">
    <citation type="journal article" date="2013" name="Science">
        <title>The Amborella genome and the evolution of flowering plants.</title>
        <authorList>
            <consortium name="Amborella Genome Project"/>
        </authorList>
    </citation>
    <scope>NUCLEOTIDE SEQUENCE [LARGE SCALE GENOMIC DNA]</scope>
</reference>
<evidence type="ECO:0000256" key="1">
    <source>
        <dbReference type="SAM" id="MobiDB-lite"/>
    </source>
</evidence>
<keyword evidence="3" id="KW-1185">Reference proteome</keyword>
<dbReference type="GO" id="GO:0005771">
    <property type="term" value="C:multivesicular body"/>
    <property type="evidence" value="ECO:0000318"/>
    <property type="project" value="GO_Central"/>
</dbReference>
<dbReference type="KEGG" id="atr:18430169"/>